<dbReference type="eggNOG" id="COG1285">
    <property type="taxonomic scope" value="Bacteria"/>
</dbReference>
<organism evidence="1 2">
    <name type="scientific">Anaerococcus lactolyticus ATCC 51172</name>
    <dbReference type="NCBI Taxonomy" id="525254"/>
    <lineage>
        <taxon>Bacteria</taxon>
        <taxon>Bacillati</taxon>
        <taxon>Bacillota</taxon>
        <taxon>Tissierellia</taxon>
        <taxon>Tissierellales</taxon>
        <taxon>Peptoniphilaceae</taxon>
        <taxon>Anaerococcus</taxon>
    </lineage>
</organism>
<name>C2BE07_9FIRM</name>
<accession>C2BE07</accession>
<dbReference type="HOGENOM" id="CLU_2727898_0_0_9"/>
<evidence type="ECO:0000313" key="1">
    <source>
        <dbReference type="EMBL" id="EEI86859.1"/>
    </source>
</evidence>
<reference evidence="1 2" key="1">
    <citation type="submission" date="2008-10" db="EMBL/GenBank/DDBJ databases">
        <authorList>
            <person name="Qin X."/>
            <person name="Bachman B."/>
            <person name="Battles P."/>
            <person name="Bell A."/>
            <person name="Bess C."/>
            <person name="Bickham C."/>
            <person name="Chaboub L."/>
            <person name="Chen D."/>
            <person name="Coyle M."/>
            <person name="Deiros D.R."/>
            <person name="Dinh H."/>
            <person name="Forbes L."/>
            <person name="Fowler G."/>
            <person name="Francisco L."/>
            <person name="Fu Q."/>
            <person name="Gubbala S."/>
            <person name="Hale W."/>
            <person name="Han Y."/>
            <person name="Hemphill L."/>
            <person name="Highlander S.K."/>
            <person name="Hirani K."/>
            <person name="Hogues M."/>
            <person name="Jackson L."/>
            <person name="Jakkamsetti A."/>
            <person name="Javaid M."/>
            <person name="Jiang H."/>
            <person name="Korchina V."/>
            <person name="Kovar C."/>
            <person name="Lara F."/>
            <person name="Lee S."/>
            <person name="Mata R."/>
            <person name="Mathew T."/>
            <person name="Moen C."/>
            <person name="Morales K."/>
            <person name="Munidasa M."/>
            <person name="Nazareth L."/>
            <person name="Ngo R."/>
            <person name="Nguyen L."/>
            <person name="Okwuonu G."/>
            <person name="Ongeri F."/>
            <person name="Patil S."/>
            <person name="Petrosino J."/>
            <person name="Pham C."/>
            <person name="Pham P."/>
            <person name="Pu L.-L."/>
            <person name="Puazo M."/>
            <person name="Raj R."/>
            <person name="Reid J."/>
            <person name="Rouhana J."/>
            <person name="Saada N."/>
            <person name="Shang Y."/>
            <person name="Simmons D."/>
            <person name="Thornton R."/>
            <person name="Warren J."/>
            <person name="Weissenberger G."/>
            <person name="Zhang J."/>
            <person name="Zhang L."/>
            <person name="Zhou C."/>
            <person name="Zhu D."/>
            <person name="Muzny D."/>
            <person name="Worley K."/>
            <person name="Gibbs R."/>
        </authorList>
    </citation>
    <scope>NUCLEOTIDE SEQUENCE [LARGE SCALE GENOMIC DNA]</scope>
    <source>
        <strain evidence="1 2">ATCC 51172</strain>
    </source>
</reference>
<gene>
    <name evidence="1" type="ORF">HMPREF0072_0577</name>
</gene>
<dbReference type="STRING" id="525254.HMPREF0072_0577"/>
<protein>
    <submittedName>
        <fullName evidence="1">Uncharacterized protein</fullName>
    </submittedName>
</protein>
<dbReference type="AlphaFoldDB" id="C2BE07"/>
<comment type="caution">
    <text evidence="1">The sequence shown here is derived from an EMBL/GenBank/DDBJ whole genome shotgun (WGS) entry which is preliminary data.</text>
</comment>
<proteinExistence type="predicted"/>
<evidence type="ECO:0000313" key="2">
    <source>
        <dbReference type="Proteomes" id="UP000005984"/>
    </source>
</evidence>
<feature type="non-terminal residue" evidence="1">
    <location>
        <position position="72"/>
    </location>
</feature>
<dbReference type="EMBL" id="ABYO01000078">
    <property type="protein sequence ID" value="EEI86859.1"/>
    <property type="molecule type" value="Genomic_DNA"/>
</dbReference>
<keyword evidence="2" id="KW-1185">Reference proteome</keyword>
<feature type="non-terminal residue" evidence="1">
    <location>
        <position position="1"/>
    </location>
</feature>
<sequence length="72" mass="7584">AACIEAHEEAAMSEVWLEIWSAARSEFSDIPDVAEATRIVLRLGMAVLLGGLLGYDRAQRQGGGPAHPHAGG</sequence>
<dbReference type="Proteomes" id="UP000005984">
    <property type="component" value="Unassembled WGS sequence"/>
</dbReference>